<gene>
    <name evidence="13" type="ORF">BOKJ2_LOCUS1368</name>
</gene>
<dbReference type="InterPro" id="IPR018222">
    <property type="entry name" value="Nuclear_transport_factor_2_euk"/>
</dbReference>
<evidence type="ECO:0000256" key="8">
    <source>
        <dbReference type="ARBA" id="ARBA00022989"/>
    </source>
</evidence>
<feature type="transmembrane region" description="Helical" evidence="11">
    <location>
        <begin position="229"/>
        <end position="247"/>
    </location>
</feature>
<keyword evidence="7" id="KW-0256">Endoplasmic reticulum</keyword>
<evidence type="ECO:0000256" key="7">
    <source>
        <dbReference type="ARBA" id="ARBA00022824"/>
    </source>
</evidence>
<feature type="transmembrane region" description="Helical" evidence="11">
    <location>
        <begin position="177"/>
        <end position="195"/>
    </location>
</feature>
<evidence type="ECO:0000256" key="5">
    <source>
        <dbReference type="ARBA" id="ARBA00022490"/>
    </source>
</evidence>
<sequence length="297" mass="33539">MNYNPNFEQIGNALIQIYYSKFDVGDGATRAAGLQDLYDPEGSIMTFEGTQVRGRQAILEKFSSLPFNNIQRAVTKVDCQPLADGSVAISVFGQLKTDEDPVNSFTQFFVLKPNGESFFIANEIFRLMKSTKQATRGQELIHLENQETLLYYSLASVITALASALVYYFVYESSWKIWTGICLSIVGQFAAILFMRSGVRCIKGPRGQIIDAGVDLNDPNALGEYCKDIVILTVICQALSLITSYFLLLLLSFPIYGAYKLWVLVIAPWIFAEPPEEDPMDDKRNRRRQNKQVVYRR</sequence>
<dbReference type="Pfam" id="PF02136">
    <property type="entry name" value="NTF2"/>
    <property type="match status" value="1"/>
</dbReference>
<evidence type="ECO:0000256" key="1">
    <source>
        <dbReference type="ARBA" id="ARBA00004477"/>
    </source>
</evidence>
<dbReference type="EMBL" id="CAJFCW020000001">
    <property type="protein sequence ID" value="CAG9082763.1"/>
    <property type="molecule type" value="Genomic_DNA"/>
</dbReference>
<protein>
    <recommendedName>
        <fullName evidence="4">Transmembrane protein 208</fullName>
    </recommendedName>
</protein>
<evidence type="ECO:0000256" key="9">
    <source>
        <dbReference type="ARBA" id="ARBA00023136"/>
    </source>
</evidence>
<evidence type="ECO:0000313" key="13">
    <source>
        <dbReference type="EMBL" id="CAD5206684.1"/>
    </source>
</evidence>
<keyword evidence="5" id="KW-0963">Cytoplasm</keyword>
<dbReference type="PANTHER" id="PTHR13505:SF7">
    <property type="entry name" value="TRANSMEMBRANE PROTEIN 208"/>
    <property type="match status" value="1"/>
</dbReference>
<dbReference type="GO" id="GO:0006624">
    <property type="term" value="P:vacuolar protein processing"/>
    <property type="evidence" value="ECO:0007669"/>
    <property type="project" value="TreeGrafter"/>
</dbReference>
<feature type="transmembrane region" description="Helical" evidence="11">
    <location>
        <begin position="149"/>
        <end position="171"/>
    </location>
</feature>
<dbReference type="AlphaFoldDB" id="A0A811JTT2"/>
<dbReference type="FunFam" id="3.10.450.50:FF:000005">
    <property type="entry name" value="Nuclear transport factor 2"/>
    <property type="match status" value="1"/>
</dbReference>
<feature type="domain" description="NTF2" evidence="12">
    <location>
        <begin position="10"/>
        <end position="127"/>
    </location>
</feature>
<dbReference type="InterPro" id="IPR008506">
    <property type="entry name" value="SND2/TMEM208"/>
</dbReference>
<dbReference type="InterPro" id="IPR002075">
    <property type="entry name" value="NTF2_dom"/>
</dbReference>
<accession>A0A811JTT2</accession>
<evidence type="ECO:0000256" key="2">
    <source>
        <dbReference type="ARBA" id="ARBA00004496"/>
    </source>
</evidence>
<evidence type="ECO:0000256" key="6">
    <source>
        <dbReference type="ARBA" id="ARBA00022692"/>
    </source>
</evidence>
<evidence type="ECO:0000259" key="12">
    <source>
        <dbReference type="PROSITE" id="PS50177"/>
    </source>
</evidence>
<dbReference type="EMBL" id="CAJFDH010000001">
    <property type="protein sequence ID" value="CAD5206684.1"/>
    <property type="molecule type" value="Genomic_DNA"/>
</dbReference>
<comment type="similarity">
    <text evidence="3">Belongs to the TMEM208 family.</text>
</comment>
<feature type="region of interest" description="Disordered" evidence="10">
    <location>
        <begin position="277"/>
        <end position="297"/>
    </location>
</feature>
<comment type="subcellular location">
    <subcellularLocation>
        <location evidence="2">Cytoplasm</location>
    </subcellularLocation>
    <subcellularLocation>
        <location evidence="1">Endoplasmic reticulum membrane</location>
        <topology evidence="1">Multi-pass membrane protein</topology>
    </subcellularLocation>
</comment>
<keyword evidence="6 11" id="KW-0812">Transmembrane</keyword>
<evidence type="ECO:0000313" key="14">
    <source>
        <dbReference type="Proteomes" id="UP000614601"/>
    </source>
</evidence>
<dbReference type="SUPFAM" id="SSF54427">
    <property type="entry name" value="NTF2-like"/>
    <property type="match status" value="1"/>
</dbReference>
<evidence type="ECO:0000256" key="4">
    <source>
        <dbReference type="ARBA" id="ARBA00015033"/>
    </source>
</evidence>
<dbReference type="Proteomes" id="UP000614601">
    <property type="component" value="Unassembled WGS sequence"/>
</dbReference>
<dbReference type="GO" id="GO:0005789">
    <property type="term" value="C:endoplasmic reticulum membrane"/>
    <property type="evidence" value="ECO:0007669"/>
    <property type="project" value="UniProtKB-SubCell"/>
</dbReference>
<dbReference type="CDD" id="cd00780">
    <property type="entry name" value="NTF2"/>
    <property type="match status" value="1"/>
</dbReference>
<feature type="compositionally biased region" description="Basic residues" evidence="10">
    <location>
        <begin position="285"/>
        <end position="297"/>
    </location>
</feature>
<dbReference type="Pfam" id="PF05620">
    <property type="entry name" value="TMEM208_SND2"/>
    <property type="match status" value="1"/>
</dbReference>
<dbReference type="PROSITE" id="PS50177">
    <property type="entry name" value="NTF2_DOMAIN"/>
    <property type="match status" value="1"/>
</dbReference>
<keyword evidence="14" id="KW-1185">Reference proteome</keyword>
<name>A0A811JTT2_9BILA</name>
<evidence type="ECO:0000256" key="11">
    <source>
        <dbReference type="SAM" id="Phobius"/>
    </source>
</evidence>
<evidence type="ECO:0000256" key="10">
    <source>
        <dbReference type="SAM" id="MobiDB-lite"/>
    </source>
</evidence>
<dbReference type="Proteomes" id="UP000783686">
    <property type="component" value="Unassembled WGS sequence"/>
</dbReference>
<proteinExistence type="inferred from homology"/>
<organism evidence="13 14">
    <name type="scientific">Bursaphelenchus okinawaensis</name>
    <dbReference type="NCBI Taxonomy" id="465554"/>
    <lineage>
        <taxon>Eukaryota</taxon>
        <taxon>Metazoa</taxon>
        <taxon>Ecdysozoa</taxon>
        <taxon>Nematoda</taxon>
        <taxon>Chromadorea</taxon>
        <taxon>Rhabditida</taxon>
        <taxon>Tylenchina</taxon>
        <taxon>Tylenchomorpha</taxon>
        <taxon>Aphelenchoidea</taxon>
        <taxon>Aphelenchoididae</taxon>
        <taxon>Bursaphelenchus</taxon>
    </lineage>
</organism>
<dbReference type="GO" id="GO:0005635">
    <property type="term" value="C:nuclear envelope"/>
    <property type="evidence" value="ECO:0007669"/>
    <property type="project" value="UniProtKB-ARBA"/>
</dbReference>
<dbReference type="GO" id="GO:0005773">
    <property type="term" value="C:vacuole"/>
    <property type="evidence" value="ECO:0007669"/>
    <property type="project" value="GOC"/>
</dbReference>
<keyword evidence="8 11" id="KW-1133">Transmembrane helix</keyword>
<evidence type="ECO:0000256" key="3">
    <source>
        <dbReference type="ARBA" id="ARBA00009950"/>
    </source>
</evidence>
<keyword evidence="9 11" id="KW-0472">Membrane</keyword>
<dbReference type="InterPro" id="IPR032710">
    <property type="entry name" value="NTF2-like_dom_sf"/>
</dbReference>
<comment type="caution">
    <text evidence="13">The sequence shown here is derived from an EMBL/GenBank/DDBJ whole genome shotgun (WGS) entry which is preliminary data.</text>
</comment>
<dbReference type="OrthoDB" id="6507044at2759"/>
<reference evidence="13" key="1">
    <citation type="submission" date="2020-09" db="EMBL/GenBank/DDBJ databases">
        <authorList>
            <person name="Kikuchi T."/>
        </authorList>
    </citation>
    <scope>NUCLEOTIDE SEQUENCE</scope>
    <source>
        <strain evidence="13">SH1</strain>
    </source>
</reference>
<dbReference type="GO" id="GO:0006606">
    <property type="term" value="P:protein import into nucleus"/>
    <property type="evidence" value="ECO:0007669"/>
    <property type="project" value="UniProtKB-ARBA"/>
</dbReference>
<dbReference type="Gene3D" id="3.10.450.50">
    <property type="match status" value="1"/>
</dbReference>
<dbReference type="PANTHER" id="PTHR13505">
    <property type="entry name" value="TRANSMEMBRANE PROTEIN 208"/>
    <property type="match status" value="1"/>
</dbReference>